<reference evidence="2 3" key="1">
    <citation type="submission" date="2019-03" db="EMBL/GenBank/DDBJ databases">
        <title>First draft genome of Liparis tanakae, snailfish: a comprehensive survey of snailfish specific genes.</title>
        <authorList>
            <person name="Kim W."/>
            <person name="Song I."/>
            <person name="Jeong J.-H."/>
            <person name="Kim D."/>
            <person name="Kim S."/>
            <person name="Ryu S."/>
            <person name="Song J.Y."/>
            <person name="Lee S.K."/>
        </authorList>
    </citation>
    <scope>NUCLEOTIDE SEQUENCE [LARGE SCALE GENOMIC DNA]</scope>
    <source>
        <tissue evidence="2">Muscle</tissue>
    </source>
</reference>
<evidence type="ECO:0000313" key="3">
    <source>
        <dbReference type="Proteomes" id="UP000314294"/>
    </source>
</evidence>
<organism evidence="2 3">
    <name type="scientific">Liparis tanakae</name>
    <name type="common">Tanaka's snailfish</name>
    <dbReference type="NCBI Taxonomy" id="230148"/>
    <lineage>
        <taxon>Eukaryota</taxon>
        <taxon>Metazoa</taxon>
        <taxon>Chordata</taxon>
        <taxon>Craniata</taxon>
        <taxon>Vertebrata</taxon>
        <taxon>Euteleostomi</taxon>
        <taxon>Actinopterygii</taxon>
        <taxon>Neopterygii</taxon>
        <taxon>Teleostei</taxon>
        <taxon>Neoteleostei</taxon>
        <taxon>Acanthomorphata</taxon>
        <taxon>Eupercaria</taxon>
        <taxon>Perciformes</taxon>
        <taxon>Cottioidei</taxon>
        <taxon>Cottales</taxon>
        <taxon>Liparidae</taxon>
        <taxon>Liparis</taxon>
    </lineage>
</organism>
<dbReference type="OrthoDB" id="9950695at2759"/>
<feature type="region of interest" description="Disordered" evidence="1">
    <location>
        <begin position="1"/>
        <end position="154"/>
    </location>
</feature>
<dbReference type="EMBL" id="SRLO01002611">
    <property type="protein sequence ID" value="TNN32578.1"/>
    <property type="molecule type" value="Genomic_DNA"/>
</dbReference>
<feature type="compositionally biased region" description="Polar residues" evidence="1">
    <location>
        <begin position="91"/>
        <end position="103"/>
    </location>
</feature>
<evidence type="ECO:0000313" key="2">
    <source>
        <dbReference type="EMBL" id="TNN32578.1"/>
    </source>
</evidence>
<name>A0A4Z2EUS8_9TELE</name>
<keyword evidence="3" id="KW-1185">Reference proteome</keyword>
<dbReference type="Proteomes" id="UP000314294">
    <property type="component" value="Unassembled WGS sequence"/>
</dbReference>
<feature type="compositionally biased region" description="Basic residues" evidence="1">
    <location>
        <begin position="31"/>
        <end position="46"/>
    </location>
</feature>
<proteinExistence type="predicted"/>
<evidence type="ECO:0000256" key="1">
    <source>
        <dbReference type="SAM" id="MobiDB-lite"/>
    </source>
</evidence>
<feature type="compositionally biased region" description="Acidic residues" evidence="1">
    <location>
        <begin position="62"/>
        <end position="71"/>
    </location>
</feature>
<gene>
    <name evidence="2" type="ORF">EYF80_057258</name>
</gene>
<sequence length="198" mass="20999">MGSGTSRGKRAAARVSAVNGTSSPEQDRRPLKPLRIHARLRTARHRAQPDCHSEGHDSDVSREDDDVEAAEMETFVTGRGSAATRRPENTALRSQTYGLCQFTQEDDADPGSAPRSPAEGPRGSPGGPGDVNKRSGDAFTAACPSPRSSSSRGFLTRGAFLAAVPTSGKQSVTSSLAMPVLLGGWEEELMDTIEKEFS</sequence>
<protein>
    <submittedName>
        <fullName evidence="2">Uncharacterized protein</fullName>
    </submittedName>
</protein>
<accession>A0A4Z2EUS8</accession>
<feature type="compositionally biased region" description="Basic and acidic residues" evidence="1">
    <location>
        <begin position="47"/>
        <end position="61"/>
    </location>
</feature>
<comment type="caution">
    <text evidence="2">The sequence shown here is derived from an EMBL/GenBank/DDBJ whole genome shotgun (WGS) entry which is preliminary data.</text>
</comment>
<dbReference type="AlphaFoldDB" id="A0A4Z2EUS8"/>